<dbReference type="InterPro" id="IPR000160">
    <property type="entry name" value="GGDEF_dom"/>
</dbReference>
<dbReference type="InterPro" id="IPR043128">
    <property type="entry name" value="Rev_trsase/Diguanyl_cyclase"/>
</dbReference>
<dbReference type="SUPFAM" id="SSF141868">
    <property type="entry name" value="EAL domain-like"/>
    <property type="match status" value="1"/>
</dbReference>
<dbReference type="InterPro" id="IPR001633">
    <property type="entry name" value="EAL_dom"/>
</dbReference>
<dbReference type="SMART" id="SM00052">
    <property type="entry name" value="EAL"/>
    <property type="match status" value="1"/>
</dbReference>
<dbReference type="SUPFAM" id="SSF55073">
    <property type="entry name" value="Nucleotide cyclase"/>
    <property type="match status" value="1"/>
</dbReference>
<evidence type="ECO:0000313" key="2">
    <source>
        <dbReference type="EMBL" id="HIQ63499.1"/>
    </source>
</evidence>
<dbReference type="InterPro" id="IPR050706">
    <property type="entry name" value="Cyclic-di-GMP_PDE-like"/>
</dbReference>
<gene>
    <name evidence="2" type="ORF">IAA66_07950</name>
</gene>
<name>A0A9D1CK95_9FIRM</name>
<reference evidence="2" key="1">
    <citation type="submission" date="2020-10" db="EMBL/GenBank/DDBJ databases">
        <authorList>
            <person name="Gilroy R."/>
        </authorList>
    </citation>
    <scope>NUCLEOTIDE SEQUENCE</scope>
    <source>
        <strain evidence="2">ChiHile30-977</strain>
    </source>
</reference>
<dbReference type="Gene3D" id="3.20.20.450">
    <property type="entry name" value="EAL domain"/>
    <property type="match status" value="1"/>
</dbReference>
<dbReference type="Gene3D" id="3.30.70.270">
    <property type="match status" value="1"/>
</dbReference>
<proteinExistence type="predicted"/>
<sequence length="627" mass="70831">MEDKVLVFIAGGSDAYPLEYYDEKAEAYRGLVPCLLEDFSAESDYQVVYYDKTDGDRESLWRNVQVDMVYECVPAEALPQEEVREEQEEEQEEERLVLFETQQQGQTLLHCLRFTEAAPEGLKEELAGFFSGVSQTQISGMLLECAEASAPTNGHYPFFAGLALGASVLAACLALTVRHYRQRLQKARRLLEEDAVTGLGNFSYMQRASDRMLNEKNRALYDMICFSVDAERLRLLADHGGIDKALAHCATVLRRDVGKGDILAKVDDFSFALLRLNVGAEPVRTWTVKILQQMRAYPKESANPYELRVFAGVYSLKRDDSDLKKTVLRAARAADNALRERKDLVMDSEETSKAIETGKQLRATVEKALESREFQLFIQFYVDTATRRIVGGEALSRWLHPTYGLLTPGEFMPLLEKEGLTYKLDYSCLHAACGFLQRLTDCGIEGFFISCNFSRETFSAADFPQKCLEILSHYRFPRDLLMFELTESVVARHPEQIHSNILQLKAHGVRIVLDDFGKGFTAFSDLQQYPVDGLKLDKALIDNLHTPTGFAIVRGMVRVARDLGLAVLAEGVESEEQVQSLQQCHCDIIQGFLYSVPMPEAEAMDRVFRQFRQEKDGPLSGQEDTPR</sequence>
<dbReference type="Pfam" id="PF00990">
    <property type="entry name" value="GGDEF"/>
    <property type="match status" value="1"/>
</dbReference>
<accession>A0A9D1CK95</accession>
<dbReference type="AlphaFoldDB" id="A0A9D1CK95"/>
<dbReference type="Pfam" id="PF00563">
    <property type="entry name" value="EAL"/>
    <property type="match status" value="1"/>
</dbReference>
<dbReference type="InterPro" id="IPR029787">
    <property type="entry name" value="Nucleotide_cyclase"/>
</dbReference>
<dbReference type="PROSITE" id="PS50883">
    <property type="entry name" value="EAL"/>
    <property type="match status" value="1"/>
</dbReference>
<dbReference type="PANTHER" id="PTHR33121:SF15">
    <property type="entry name" value="BLUE LIGHT- AND TEMPERATURE-REGULATED ANTIREPRESSOR BLUF"/>
    <property type="match status" value="1"/>
</dbReference>
<evidence type="ECO:0000313" key="3">
    <source>
        <dbReference type="Proteomes" id="UP000886819"/>
    </source>
</evidence>
<feature type="domain" description="EAL" evidence="1">
    <location>
        <begin position="358"/>
        <end position="611"/>
    </location>
</feature>
<reference evidence="2" key="2">
    <citation type="journal article" date="2021" name="PeerJ">
        <title>Extensive microbial diversity within the chicken gut microbiome revealed by metagenomics and culture.</title>
        <authorList>
            <person name="Gilroy R."/>
            <person name="Ravi A."/>
            <person name="Getino M."/>
            <person name="Pursley I."/>
            <person name="Horton D.L."/>
            <person name="Alikhan N.F."/>
            <person name="Baker D."/>
            <person name="Gharbi K."/>
            <person name="Hall N."/>
            <person name="Watson M."/>
            <person name="Adriaenssens E.M."/>
            <person name="Foster-Nyarko E."/>
            <person name="Jarju S."/>
            <person name="Secka A."/>
            <person name="Antonio M."/>
            <person name="Oren A."/>
            <person name="Chaudhuri R.R."/>
            <person name="La Ragione R."/>
            <person name="Hildebrand F."/>
            <person name="Pallen M.J."/>
        </authorList>
    </citation>
    <scope>NUCLEOTIDE SEQUENCE</scope>
    <source>
        <strain evidence="2">ChiHile30-977</strain>
    </source>
</reference>
<evidence type="ECO:0000259" key="1">
    <source>
        <dbReference type="PROSITE" id="PS50883"/>
    </source>
</evidence>
<dbReference type="PANTHER" id="PTHR33121">
    <property type="entry name" value="CYCLIC DI-GMP PHOSPHODIESTERASE PDEF"/>
    <property type="match status" value="1"/>
</dbReference>
<dbReference type="InterPro" id="IPR035919">
    <property type="entry name" value="EAL_sf"/>
</dbReference>
<organism evidence="2 3">
    <name type="scientific">Candidatus Avichristensenella intestinipullorum</name>
    <dbReference type="NCBI Taxonomy" id="2840693"/>
    <lineage>
        <taxon>Bacteria</taxon>
        <taxon>Bacillati</taxon>
        <taxon>Bacillota</taxon>
        <taxon>Clostridia</taxon>
        <taxon>Candidatus Avichristensenella</taxon>
    </lineage>
</organism>
<dbReference type="GO" id="GO:0071111">
    <property type="term" value="F:cyclic-guanylate-specific phosphodiesterase activity"/>
    <property type="evidence" value="ECO:0007669"/>
    <property type="project" value="InterPro"/>
</dbReference>
<dbReference type="CDD" id="cd01948">
    <property type="entry name" value="EAL"/>
    <property type="match status" value="1"/>
</dbReference>
<dbReference type="SMART" id="SM00267">
    <property type="entry name" value="GGDEF"/>
    <property type="match status" value="1"/>
</dbReference>
<dbReference type="Proteomes" id="UP000886819">
    <property type="component" value="Unassembled WGS sequence"/>
</dbReference>
<comment type="caution">
    <text evidence="2">The sequence shown here is derived from an EMBL/GenBank/DDBJ whole genome shotgun (WGS) entry which is preliminary data.</text>
</comment>
<protein>
    <submittedName>
        <fullName evidence="2">GGDEF domain-containing protein</fullName>
    </submittedName>
</protein>
<dbReference type="EMBL" id="DVFI01000107">
    <property type="protein sequence ID" value="HIQ63499.1"/>
    <property type="molecule type" value="Genomic_DNA"/>
</dbReference>